<dbReference type="Gene3D" id="3.10.20.90">
    <property type="entry name" value="Phosphatidylinositol 3-kinase Catalytic Subunit, Chain A, domain 1"/>
    <property type="match status" value="1"/>
</dbReference>
<evidence type="ECO:0000313" key="9">
    <source>
        <dbReference type="EMBL" id="ADG97835.1"/>
    </source>
</evidence>
<protein>
    <submittedName>
        <fullName evidence="9">Secretion protein snm4</fullName>
    </submittedName>
</protein>
<evidence type="ECO:0000256" key="7">
    <source>
        <dbReference type="SAM" id="Phobius"/>
    </source>
</evidence>
<feature type="transmembrane region" description="Helical" evidence="7">
    <location>
        <begin position="436"/>
        <end position="459"/>
    </location>
</feature>
<keyword evidence="4 7" id="KW-0812">Transmembrane</keyword>
<dbReference type="EMBL" id="CP001958">
    <property type="protein sequence ID" value="ADG97835.1"/>
    <property type="molecule type" value="Genomic_DNA"/>
</dbReference>
<keyword evidence="6 7" id="KW-0472">Membrane</keyword>
<feature type="transmembrane region" description="Helical" evidence="7">
    <location>
        <begin position="479"/>
        <end position="497"/>
    </location>
</feature>
<dbReference type="KEGG" id="srt:Srot_1371"/>
<accession>D6Z7A5</accession>
<name>D6Z7A5_SEGRD</name>
<feature type="transmembrane region" description="Helical" evidence="7">
    <location>
        <begin position="169"/>
        <end position="189"/>
    </location>
</feature>
<feature type="transmembrane region" description="Helical" evidence="7">
    <location>
        <begin position="405"/>
        <end position="424"/>
    </location>
</feature>
<feature type="transmembrane region" description="Helical" evidence="7">
    <location>
        <begin position="137"/>
        <end position="157"/>
    </location>
</feature>
<evidence type="ECO:0000256" key="6">
    <source>
        <dbReference type="ARBA" id="ARBA00023136"/>
    </source>
</evidence>
<keyword evidence="3" id="KW-1003">Cell membrane</keyword>
<dbReference type="eggNOG" id="ENOG502ZAY5">
    <property type="taxonomic scope" value="Bacteria"/>
</dbReference>
<sequence length="502" mass="53314">MSSPALTKDSGSSIEPALCRVAVLGGNAQFDVGLPSEVPVAVLIPDLVALIQTRVPNLGGEGSQNEARNQWTLGRVGQAPIPLTKTLAEAGVHDGDLLILRAVAAEESPLLFDDVIDAVARVNQHAFRHWGPNAARYLGMATLVVASFFAARLLFLYGSVAHESRFEDFLSPVLLIVWGLFFHIAGWVIGRRYHQHTIANVLCWCGLPFIFFGVMVCVPGPIGLSSIWAACAVAFVFAIISSRVSLSGMVQHTAVATLALLVGLAYADMDYFGHSTQVVGAALVCMAIFIISSASKFTIALAKLPLPPVPTAGQAVDAEEIDLHPSVEGIGAIGAMALPNAKDLEQRAKAANNYLTGLVIASSLVAIGGALAAARPTAEYPWQGPLLGVIVAIVLVLRGRSFTDLVQASVMIVSGFLLFVALLYAGGRGTLEHQPWIALALGVALVLFSIAFLIIGVIVPNQTYSPVMRRAGEVFEYTLIALIFPLVFWIMGLYSAVRNIEL</sequence>
<gene>
    <name evidence="9" type="ordered locus">Srot_1371</name>
</gene>
<dbReference type="PIRSF" id="PIRSF017804">
    <property type="entry name" value="Secretion_EccD1"/>
    <property type="match status" value="1"/>
</dbReference>
<organism evidence="9 10">
    <name type="scientific">Segniliparus rotundus (strain ATCC BAA-972 / CDC 1076 / CIP 108378 / DSM 44985 / JCM 13578)</name>
    <dbReference type="NCBI Taxonomy" id="640132"/>
    <lineage>
        <taxon>Bacteria</taxon>
        <taxon>Bacillati</taxon>
        <taxon>Actinomycetota</taxon>
        <taxon>Actinomycetes</taxon>
        <taxon>Mycobacteriales</taxon>
        <taxon>Segniliparaceae</taxon>
        <taxon>Segniliparus</taxon>
    </lineage>
</organism>
<feature type="transmembrane region" description="Helical" evidence="7">
    <location>
        <begin position="380"/>
        <end position="398"/>
    </location>
</feature>
<dbReference type="Pfam" id="PF08817">
    <property type="entry name" value="YukD"/>
    <property type="match status" value="1"/>
</dbReference>
<dbReference type="HOGENOM" id="CLU_028325_1_0_11"/>
<reference evidence="9 10" key="1">
    <citation type="journal article" date="2010" name="Stand. Genomic Sci.">
        <title>Complete genome sequence of Segniliparus rotundus type strain (CDC 1076).</title>
        <authorList>
            <person name="Sikorski J."/>
            <person name="Lapidus A."/>
            <person name="Copeland A."/>
            <person name="Misra M."/>
            <person name="Glavina Del Rio T."/>
            <person name="Nolan M."/>
            <person name="Lucas S."/>
            <person name="Chen F."/>
            <person name="Tice H."/>
            <person name="Cheng J.F."/>
            <person name="Jando M."/>
            <person name="Schneider S."/>
            <person name="Bruce D."/>
            <person name="Goodwin L."/>
            <person name="Pitluck S."/>
            <person name="Liolios K."/>
            <person name="Mikhailova N."/>
            <person name="Pati A."/>
            <person name="Ivanova N."/>
            <person name="Mavromatis K."/>
            <person name="Chen A."/>
            <person name="Palaniappan K."/>
            <person name="Chertkov O."/>
            <person name="Land M."/>
            <person name="Hauser L."/>
            <person name="Chang Y.J."/>
            <person name="Jeffries C.D."/>
            <person name="Brettin T."/>
            <person name="Detter J.C."/>
            <person name="Han C."/>
            <person name="Rohde M."/>
            <person name="Goker M."/>
            <person name="Bristow J."/>
            <person name="Eisen J.A."/>
            <person name="Markowitz V."/>
            <person name="Hugenholtz P."/>
            <person name="Kyrpides N.C."/>
            <person name="Klenk H.P."/>
        </authorList>
    </citation>
    <scope>NUCLEOTIDE SEQUENCE [LARGE SCALE GENOMIC DNA]</scope>
    <source>
        <strain evidence="10">ATCC BAA-972 / CDC 1076 / CIP 108378 / DSM 44985 / JCM 13578</strain>
    </source>
</reference>
<dbReference type="GO" id="GO:0005886">
    <property type="term" value="C:plasma membrane"/>
    <property type="evidence" value="ECO:0007669"/>
    <property type="project" value="UniProtKB-SubCell"/>
</dbReference>
<dbReference type="STRING" id="640132.Srot_1371"/>
<dbReference type="InterPro" id="IPR024962">
    <property type="entry name" value="YukD-like"/>
</dbReference>
<dbReference type="Pfam" id="PF19053">
    <property type="entry name" value="EccD"/>
    <property type="match status" value="1"/>
</dbReference>
<evidence type="ECO:0000256" key="3">
    <source>
        <dbReference type="ARBA" id="ARBA00022475"/>
    </source>
</evidence>
<dbReference type="Proteomes" id="UP000002247">
    <property type="component" value="Chromosome"/>
</dbReference>
<keyword evidence="5 7" id="KW-1133">Transmembrane helix</keyword>
<dbReference type="AlphaFoldDB" id="D6Z7A5"/>
<evidence type="ECO:0000256" key="4">
    <source>
        <dbReference type="ARBA" id="ARBA00022692"/>
    </source>
</evidence>
<feature type="transmembrane region" description="Helical" evidence="7">
    <location>
        <begin position="201"/>
        <end position="221"/>
    </location>
</feature>
<evidence type="ECO:0000256" key="1">
    <source>
        <dbReference type="ARBA" id="ARBA00004651"/>
    </source>
</evidence>
<comment type="similarity">
    <text evidence="2">Belongs to the EccD/Snm4 family.</text>
</comment>
<feature type="transmembrane region" description="Helical" evidence="7">
    <location>
        <begin position="227"/>
        <end position="246"/>
    </location>
</feature>
<dbReference type="InterPro" id="IPR044049">
    <property type="entry name" value="EccD_transm"/>
</dbReference>
<evidence type="ECO:0000256" key="5">
    <source>
        <dbReference type="ARBA" id="ARBA00022989"/>
    </source>
</evidence>
<feature type="transmembrane region" description="Helical" evidence="7">
    <location>
        <begin position="354"/>
        <end position="374"/>
    </location>
</feature>
<feature type="domain" description="EccD-like transmembrane" evidence="8">
    <location>
        <begin position="136"/>
        <end position="499"/>
    </location>
</feature>
<feature type="transmembrane region" description="Helical" evidence="7">
    <location>
        <begin position="278"/>
        <end position="299"/>
    </location>
</feature>
<evidence type="ECO:0000313" key="10">
    <source>
        <dbReference type="Proteomes" id="UP000002247"/>
    </source>
</evidence>
<dbReference type="RefSeq" id="WP_013138289.1">
    <property type="nucleotide sequence ID" value="NC_014168.1"/>
</dbReference>
<proteinExistence type="inferred from homology"/>
<evidence type="ECO:0000259" key="8">
    <source>
        <dbReference type="Pfam" id="PF19053"/>
    </source>
</evidence>
<comment type="subcellular location">
    <subcellularLocation>
        <location evidence="1">Cell membrane</location>
        <topology evidence="1">Multi-pass membrane protein</topology>
    </subcellularLocation>
</comment>
<evidence type="ECO:0000256" key="2">
    <source>
        <dbReference type="ARBA" id="ARBA00006162"/>
    </source>
</evidence>
<feature type="transmembrane region" description="Helical" evidence="7">
    <location>
        <begin position="253"/>
        <end position="272"/>
    </location>
</feature>
<dbReference type="InterPro" id="IPR006707">
    <property type="entry name" value="T7SS_EccD"/>
</dbReference>
<dbReference type="NCBIfam" id="TIGR03920">
    <property type="entry name" value="T7SS_EccD"/>
    <property type="match status" value="1"/>
</dbReference>
<keyword evidence="10" id="KW-1185">Reference proteome</keyword>